<evidence type="ECO:0000313" key="1">
    <source>
        <dbReference type="EMBL" id="TYB78306.1"/>
    </source>
</evidence>
<keyword evidence="2" id="KW-1185">Reference proteome</keyword>
<reference evidence="1 2" key="1">
    <citation type="submission" date="2019-08" db="EMBL/GenBank/DDBJ databases">
        <title>Genomes of Antarctic Bizionia species.</title>
        <authorList>
            <person name="Bowman J.P."/>
        </authorList>
    </citation>
    <scope>NUCLEOTIDE SEQUENCE [LARGE SCALE GENOMIC DNA]</scope>
    <source>
        <strain evidence="1 2">ADA-4</strain>
    </source>
</reference>
<accession>A0A5D0RBP7</accession>
<evidence type="ECO:0000313" key="2">
    <source>
        <dbReference type="Proteomes" id="UP000323720"/>
    </source>
</evidence>
<sequence>MKHYFTLIAILFITLGFAQTTQEEYNYLTLGYADQLEKGLDMKQGYNLRFVSKSSIKFQGDSYREIEVYALHKTAGDFQGLLLKFYRSNNKSAMYFCVPTTNAGAELWNDFNSKIYNDFKEHKTFTFNTIINFSYIILQMYESNL</sequence>
<proteinExistence type="predicted"/>
<dbReference type="RefSeq" id="WP_148402044.1">
    <property type="nucleotide sequence ID" value="NZ_VSKK01000001.1"/>
</dbReference>
<organism evidence="1 2">
    <name type="scientific">Bizionia myxarmorum</name>
    <dbReference type="NCBI Taxonomy" id="291186"/>
    <lineage>
        <taxon>Bacteria</taxon>
        <taxon>Pseudomonadati</taxon>
        <taxon>Bacteroidota</taxon>
        <taxon>Flavobacteriia</taxon>
        <taxon>Flavobacteriales</taxon>
        <taxon>Flavobacteriaceae</taxon>
        <taxon>Bizionia</taxon>
    </lineage>
</organism>
<comment type="caution">
    <text evidence="1">The sequence shown here is derived from an EMBL/GenBank/DDBJ whole genome shotgun (WGS) entry which is preliminary data.</text>
</comment>
<gene>
    <name evidence="1" type="ORF">ES674_00570</name>
</gene>
<dbReference type="Proteomes" id="UP000323720">
    <property type="component" value="Unassembled WGS sequence"/>
</dbReference>
<dbReference type="EMBL" id="VSKK01000001">
    <property type="protein sequence ID" value="TYB78306.1"/>
    <property type="molecule type" value="Genomic_DNA"/>
</dbReference>
<dbReference type="OrthoDB" id="1348364at2"/>
<protein>
    <submittedName>
        <fullName evidence="1">Uncharacterized protein</fullName>
    </submittedName>
</protein>
<dbReference type="AlphaFoldDB" id="A0A5D0RBP7"/>
<name>A0A5D0RBP7_9FLAO</name>